<dbReference type="SFLD" id="SFLDS00029">
    <property type="entry name" value="Radical_SAM"/>
    <property type="match status" value="1"/>
</dbReference>
<comment type="cofactor">
    <cofactor evidence="2">
        <name>[4Fe-4S] cluster</name>
        <dbReference type="ChEBI" id="CHEBI:49883"/>
    </cofactor>
</comment>
<dbReference type="InterPro" id="IPR025895">
    <property type="entry name" value="LAM_C_dom"/>
</dbReference>
<feature type="domain" description="Radical SAM core" evidence="13">
    <location>
        <begin position="99"/>
        <end position="309"/>
    </location>
</feature>
<dbReference type="PANTHER" id="PTHR30538">
    <property type="entry name" value="LYSINE 2,3-AMINOMUTASE-RELATED"/>
    <property type="match status" value="1"/>
</dbReference>
<accession>A0A401G228</accession>
<dbReference type="EMBL" id="BEXT01000001">
    <property type="protein sequence ID" value="GBC63256.1"/>
    <property type="molecule type" value="Genomic_DNA"/>
</dbReference>
<dbReference type="PIRSF" id="PIRSF004911">
    <property type="entry name" value="DUF160"/>
    <property type="match status" value="1"/>
</dbReference>
<organism evidence="14 15">
    <name type="scientific">Desulfonema ishimotonii</name>
    <dbReference type="NCBI Taxonomy" id="45657"/>
    <lineage>
        <taxon>Bacteria</taxon>
        <taxon>Pseudomonadati</taxon>
        <taxon>Thermodesulfobacteriota</taxon>
        <taxon>Desulfobacteria</taxon>
        <taxon>Desulfobacterales</taxon>
        <taxon>Desulfococcaceae</taxon>
        <taxon>Desulfonema</taxon>
    </lineage>
</organism>
<keyword evidence="10" id="KW-0413">Isomerase</keyword>
<dbReference type="GO" id="GO:0016853">
    <property type="term" value="F:isomerase activity"/>
    <property type="evidence" value="ECO:0007669"/>
    <property type="project" value="UniProtKB-KW"/>
</dbReference>
<dbReference type="PANTHER" id="PTHR30538:SF1">
    <property type="entry name" value="L-LYSINE 2,3-AMINOMUTASE"/>
    <property type="match status" value="1"/>
</dbReference>
<feature type="modified residue" description="N6-(pyridoxal phosphate)lysine" evidence="12">
    <location>
        <position position="324"/>
    </location>
</feature>
<keyword evidence="5" id="KW-0949">S-adenosyl-L-methionine</keyword>
<reference evidence="15" key="1">
    <citation type="submission" date="2017-11" db="EMBL/GenBank/DDBJ databases">
        <authorList>
            <person name="Watanabe M."/>
            <person name="Kojima H."/>
        </authorList>
    </citation>
    <scope>NUCLEOTIDE SEQUENCE [LARGE SCALE GENOMIC DNA]</scope>
    <source>
        <strain evidence="15">Tokyo 01</strain>
    </source>
</reference>
<dbReference type="InterPro" id="IPR003739">
    <property type="entry name" value="Lys_aminomutase/Glu_NH3_mut"/>
</dbReference>
<keyword evidence="7 12" id="KW-0663">Pyridoxal phosphate</keyword>
<comment type="caution">
    <text evidence="14">The sequence shown here is derived from an EMBL/GenBank/DDBJ whole genome shotgun (WGS) entry which is preliminary data.</text>
</comment>
<dbReference type="PROSITE" id="PS51918">
    <property type="entry name" value="RADICAL_SAM"/>
    <property type="match status" value="1"/>
</dbReference>
<comment type="cofactor">
    <cofactor evidence="1 12">
        <name>pyridoxal 5'-phosphate</name>
        <dbReference type="ChEBI" id="CHEBI:597326"/>
    </cofactor>
</comment>
<keyword evidence="4 11" id="KW-0004">4Fe-4S</keyword>
<dbReference type="Proteomes" id="UP000288096">
    <property type="component" value="Unassembled WGS sequence"/>
</dbReference>
<evidence type="ECO:0000256" key="6">
    <source>
        <dbReference type="ARBA" id="ARBA00022723"/>
    </source>
</evidence>
<evidence type="ECO:0000256" key="1">
    <source>
        <dbReference type="ARBA" id="ARBA00001933"/>
    </source>
</evidence>
<dbReference type="RefSeq" id="WP_124330344.1">
    <property type="nucleotide sequence ID" value="NZ_BEXT01000001.1"/>
</dbReference>
<dbReference type="OrthoDB" id="9768064at2"/>
<dbReference type="Gene3D" id="3.20.20.70">
    <property type="entry name" value="Aldolase class I"/>
    <property type="match status" value="1"/>
</dbReference>
<dbReference type="AlphaFoldDB" id="A0A401G228"/>
<evidence type="ECO:0000256" key="5">
    <source>
        <dbReference type="ARBA" id="ARBA00022691"/>
    </source>
</evidence>
<name>A0A401G228_9BACT</name>
<keyword evidence="15" id="KW-1185">Reference proteome</keyword>
<keyword evidence="9 11" id="KW-0411">Iron-sulfur</keyword>
<keyword evidence="6 11" id="KW-0479">Metal-binding</keyword>
<evidence type="ECO:0000256" key="12">
    <source>
        <dbReference type="PIRSR" id="PIRSR603739-50"/>
    </source>
</evidence>
<dbReference type="SFLD" id="SFLDG01070">
    <property type="entry name" value="PLP-dependent"/>
    <property type="match status" value="1"/>
</dbReference>
<evidence type="ECO:0000313" key="14">
    <source>
        <dbReference type="EMBL" id="GBC63256.1"/>
    </source>
</evidence>
<evidence type="ECO:0000256" key="7">
    <source>
        <dbReference type="ARBA" id="ARBA00022898"/>
    </source>
</evidence>
<evidence type="ECO:0000256" key="11">
    <source>
        <dbReference type="PIRSR" id="PIRSR004911-1"/>
    </source>
</evidence>
<feature type="binding site" evidence="11">
    <location>
        <position position="113"/>
    </location>
    <ligand>
        <name>[4Fe-4S] cluster</name>
        <dbReference type="ChEBI" id="CHEBI:49883"/>
        <note>4Fe-4S-S-AdoMet</note>
    </ligand>
</feature>
<dbReference type="InterPro" id="IPR007197">
    <property type="entry name" value="rSAM"/>
</dbReference>
<evidence type="ECO:0000256" key="10">
    <source>
        <dbReference type="ARBA" id="ARBA00023235"/>
    </source>
</evidence>
<reference evidence="15" key="2">
    <citation type="submission" date="2019-01" db="EMBL/GenBank/DDBJ databases">
        <title>Genome sequence of Desulfonema ishimotonii strain Tokyo 01.</title>
        <authorList>
            <person name="Fukui M."/>
        </authorList>
    </citation>
    <scope>NUCLEOTIDE SEQUENCE [LARGE SCALE GENOMIC DNA]</scope>
    <source>
        <strain evidence="15">Tokyo 01</strain>
    </source>
</reference>
<evidence type="ECO:0000256" key="3">
    <source>
        <dbReference type="ARBA" id="ARBA00008703"/>
    </source>
</evidence>
<dbReference type="NCBIfam" id="TIGR00238">
    <property type="entry name" value="KamA family radical SAM protein"/>
    <property type="match status" value="1"/>
</dbReference>
<keyword evidence="8" id="KW-0408">Iron</keyword>
<feature type="binding site" evidence="11">
    <location>
        <position position="120"/>
    </location>
    <ligand>
        <name>[4Fe-4S] cluster</name>
        <dbReference type="ChEBI" id="CHEBI:49883"/>
        <note>4Fe-4S-S-AdoMet</note>
    </ligand>
</feature>
<dbReference type="GO" id="GO:0051539">
    <property type="term" value="F:4 iron, 4 sulfur cluster binding"/>
    <property type="evidence" value="ECO:0007669"/>
    <property type="project" value="UniProtKB-KW"/>
</dbReference>
<dbReference type="SUPFAM" id="SSF102114">
    <property type="entry name" value="Radical SAM enzymes"/>
    <property type="match status" value="1"/>
</dbReference>
<dbReference type="Pfam" id="PF12544">
    <property type="entry name" value="LAM_C"/>
    <property type="match status" value="1"/>
</dbReference>
<feature type="binding site" evidence="11">
    <location>
        <position position="117"/>
    </location>
    <ligand>
        <name>[4Fe-4S] cluster</name>
        <dbReference type="ChEBI" id="CHEBI:49883"/>
        <note>4Fe-4S-S-AdoMet</note>
    </ligand>
</feature>
<comment type="similarity">
    <text evidence="3">Belongs to the radical SAM superfamily. KamA family.</text>
</comment>
<evidence type="ECO:0000256" key="9">
    <source>
        <dbReference type="ARBA" id="ARBA00023014"/>
    </source>
</evidence>
<dbReference type="CDD" id="cd01335">
    <property type="entry name" value="Radical_SAM"/>
    <property type="match status" value="1"/>
</dbReference>
<proteinExistence type="inferred from homology"/>
<dbReference type="InterPro" id="IPR013785">
    <property type="entry name" value="Aldolase_TIM"/>
</dbReference>
<protein>
    <submittedName>
        <fullName evidence="14">KamA family radical SAM protein</fullName>
    </submittedName>
</protein>
<evidence type="ECO:0000313" key="15">
    <source>
        <dbReference type="Proteomes" id="UP000288096"/>
    </source>
</evidence>
<gene>
    <name evidence="14" type="ORF">DENIS_4250</name>
</gene>
<evidence type="ECO:0000256" key="4">
    <source>
        <dbReference type="ARBA" id="ARBA00022485"/>
    </source>
</evidence>
<evidence type="ECO:0000259" key="13">
    <source>
        <dbReference type="PROSITE" id="PS51918"/>
    </source>
</evidence>
<dbReference type="InterPro" id="IPR058240">
    <property type="entry name" value="rSAM_sf"/>
</dbReference>
<evidence type="ECO:0000256" key="8">
    <source>
        <dbReference type="ARBA" id="ARBA00023004"/>
    </source>
</evidence>
<dbReference type="Pfam" id="PF04055">
    <property type="entry name" value="Radical_SAM"/>
    <property type="match status" value="1"/>
</dbReference>
<dbReference type="GO" id="GO:0046872">
    <property type="term" value="F:metal ion binding"/>
    <property type="evidence" value="ECO:0007669"/>
    <property type="project" value="UniProtKB-KW"/>
</dbReference>
<evidence type="ECO:0000256" key="2">
    <source>
        <dbReference type="ARBA" id="ARBA00001966"/>
    </source>
</evidence>
<sequence length="360" mass="40987">MIPILKYKNDWPHWKELLAESITTPAGLSRHFPVDRDAVRQVSARYPMRINPYYLSLIREPDDPLWKQAVPDLAEIHDGQETDDPLAEEKLSPVPNLIHRYPDRVVFEVSSRCALFCRHCMRKRKVGHPFGVTGKTIQAGTDYIRKTPSVRDVILSGGDPLLLEDERLREILAYLREIPHVEIIRIHTRVPCTLPQRVTPELAQMLRAFHPLYINTHFNHPREITPEAGAACALLADAGIPLGCQSVLLRGVNDTPAVMKRLMQKLLMIRVKPYYIHQGDLVQGTGHFHTSPETGLRIMDALRGHTSGMCVPQYMIDLPGGGGKIPLLPEYILEKKRDFWRIRTYDGRVVKYPLTVRGGD</sequence>